<dbReference type="InterPro" id="IPR036397">
    <property type="entry name" value="RNaseH_sf"/>
</dbReference>
<dbReference type="OrthoDB" id="10422322at2759"/>
<accession>A0A4Y2BV28</accession>
<dbReference type="Gene3D" id="3.30.420.10">
    <property type="entry name" value="Ribonuclease H-like superfamily/Ribonuclease H"/>
    <property type="match status" value="1"/>
</dbReference>
<evidence type="ECO:0000313" key="2">
    <source>
        <dbReference type="Proteomes" id="UP000499080"/>
    </source>
</evidence>
<dbReference type="GO" id="GO:0003676">
    <property type="term" value="F:nucleic acid binding"/>
    <property type="evidence" value="ECO:0007669"/>
    <property type="project" value="InterPro"/>
</dbReference>
<organism evidence="1 2">
    <name type="scientific">Araneus ventricosus</name>
    <name type="common">Orbweaver spider</name>
    <name type="synonym">Epeira ventricosa</name>
    <dbReference type="NCBI Taxonomy" id="182803"/>
    <lineage>
        <taxon>Eukaryota</taxon>
        <taxon>Metazoa</taxon>
        <taxon>Ecdysozoa</taxon>
        <taxon>Arthropoda</taxon>
        <taxon>Chelicerata</taxon>
        <taxon>Arachnida</taxon>
        <taxon>Araneae</taxon>
        <taxon>Araneomorphae</taxon>
        <taxon>Entelegynae</taxon>
        <taxon>Araneoidea</taxon>
        <taxon>Araneidae</taxon>
        <taxon>Araneus</taxon>
    </lineage>
</organism>
<gene>
    <name evidence="1" type="ORF">AVEN_717_1</name>
</gene>
<dbReference type="EMBL" id="BGPR01000114">
    <property type="protein sequence ID" value="GBL95793.1"/>
    <property type="molecule type" value="Genomic_DNA"/>
</dbReference>
<name>A0A4Y2BV28_ARAVE</name>
<dbReference type="Proteomes" id="UP000499080">
    <property type="component" value="Unassembled WGS sequence"/>
</dbReference>
<dbReference type="AlphaFoldDB" id="A0A4Y2BV28"/>
<reference evidence="1 2" key="1">
    <citation type="journal article" date="2019" name="Sci. Rep.">
        <title>Orb-weaving spider Araneus ventricosus genome elucidates the spidroin gene catalogue.</title>
        <authorList>
            <person name="Kono N."/>
            <person name="Nakamura H."/>
            <person name="Ohtoshi R."/>
            <person name="Moran D.A.P."/>
            <person name="Shinohara A."/>
            <person name="Yoshida Y."/>
            <person name="Fujiwara M."/>
            <person name="Mori M."/>
            <person name="Tomita M."/>
            <person name="Arakawa K."/>
        </authorList>
    </citation>
    <scope>NUCLEOTIDE SEQUENCE [LARGE SCALE GENOMIC DNA]</scope>
</reference>
<comment type="caution">
    <text evidence="1">The sequence shown here is derived from an EMBL/GenBank/DDBJ whole genome shotgun (WGS) entry which is preliminary data.</text>
</comment>
<keyword evidence="2" id="KW-1185">Reference proteome</keyword>
<evidence type="ECO:0000313" key="1">
    <source>
        <dbReference type="EMBL" id="GBL95793.1"/>
    </source>
</evidence>
<protein>
    <recommendedName>
        <fullName evidence="3">Tc1-like transposase DDE domain-containing protein</fullName>
    </recommendedName>
</protein>
<proteinExistence type="predicted"/>
<sequence length="92" mass="10354">MNIIEPIWDALKRAIQKRSPPPLTPMDLWTVLQDSWCELPPGYLQTLVRDHATSYCSTSASSWGPYTILGRCTSFSGSSEYKFGRAEKVKVS</sequence>
<evidence type="ECO:0008006" key="3">
    <source>
        <dbReference type="Google" id="ProtNLM"/>
    </source>
</evidence>